<feature type="domain" description="GGDEF" evidence="5">
    <location>
        <begin position="170"/>
        <end position="295"/>
    </location>
</feature>
<feature type="transmembrane region" description="Helical" evidence="4">
    <location>
        <begin position="78"/>
        <end position="99"/>
    </location>
</feature>
<comment type="catalytic activity">
    <reaction evidence="3">
        <text>2 GTP = 3',3'-c-di-GMP + 2 diphosphate</text>
        <dbReference type="Rhea" id="RHEA:24898"/>
        <dbReference type="ChEBI" id="CHEBI:33019"/>
        <dbReference type="ChEBI" id="CHEBI:37565"/>
        <dbReference type="ChEBI" id="CHEBI:58805"/>
        <dbReference type="EC" id="2.7.7.65"/>
    </reaction>
</comment>
<accession>A0A7X2MJY1</accession>
<dbReference type="InterPro" id="IPR050469">
    <property type="entry name" value="Diguanylate_Cyclase"/>
</dbReference>
<evidence type="ECO:0000259" key="5">
    <source>
        <dbReference type="PROSITE" id="PS50887"/>
    </source>
</evidence>
<proteinExistence type="predicted"/>
<dbReference type="NCBIfam" id="TIGR00254">
    <property type="entry name" value="GGDEF"/>
    <property type="match status" value="1"/>
</dbReference>
<dbReference type="PANTHER" id="PTHR45138">
    <property type="entry name" value="REGULATORY COMPONENTS OF SENSORY TRANSDUCTION SYSTEM"/>
    <property type="match status" value="1"/>
</dbReference>
<dbReference type="GO" id="GO:1902201">
    <property type="term" value="P:negative regulation of bacterial-type flagellum-dependent cell motility"/>
    <property type="evidence" value="ECO:0007669"/>
    <property type="project" value="TreeGrafter"/>
</dbReference>
<gene>
    <name evidence="6" type="ORF">GKC49_05560</name>
</gene>
<dbReference type="SMART" id="SM00267">
    <property type="entry name" value="GGDEF"/>
    <property type="match status" value="1"/>
</dbReference>
<dbReference type="EMBL" id="WKLC01000151">
    <property type="protein sequence ID" value="MSE14622.1"/>
    <property type="molecule type" value="Genomic_DNA"/>
</dbReference>
<dbReference type="SUPFAM" id="SSF55073">
    <property type="entry name" value="Nucleotide cyclase"/>
    <property type="match status" value="1"/>
</dbReference>
<dbReference type="Pfam" id="PF00990">
    <property type="entry name" value="GGDEF"/>
    <property type="match status" value="1"/>
</dbReference>
<reference evidence="6 7" key="1">
    <citation type="submission" date="2019-11" db="EMBL/GenBank/DDBJ databases">
        <title>Draft Genome Sequence of Plant Growth-Promoting Rhizosphere-Associated Bacteria.</title>
        <authorList>
            <person name="Vasilyev I.Y."/>
            <person name="Radchenko V."/>
            <person name="Ilnitskaya E.V."/>
        </authorList>
    </citation>
    <scope>NUCLEOTIDE SEQUENCE [LARGE SCALE GENOMIC DNA]</scope>
    <source>
        <strain evidence="6 7">VRA_MhP_f</strain>
    </source>
</reference>
<dbReference type="InterPro" id="IPR029787">
    <property type="entry name" value="Nucleotide_cyclase"/>
</dbReference>
<dbReference type="PANTHER" id="PTHR45138:SF9">
    <property type="entry name" value="DIGUANYLATE CYCLASE DGCM-RELATED"/>
    <property type="match status" value="1"/>
</dbReference>
<evidence type="ECO:0000256" key="2">
    <source>
        <dbReference type="ARBA" id="ARBA00012528"/>
    </source>
</evidence>
<feature type="transmembrane region" description="Helical" evidence="4">
    <location>
        <begin position="48"/>
        <end position="66"/>
    </location>
</feature>
<comment type="caution">
    <text evidence="6">The sequence shown here is derived from an EMBL/GenBank/DDBJ whole genome shotgun (WGS) entry which is preliminary data.</text>
</comment>
<feature type="transmembrane region" description="Helical" evidence="4">
    <location>
        <begin position="111"/>
        <end position="135"/>
    </location>
</feature>
<dbReference type="Proteomes" id="UP000461948">
    <property type="component" value="Unassembled WGS sequence"/>
</dbReference>
<protein>
    <recommendedName>
        <fullName evidence="2">diguanylate cyclase</fullName>
        <ecNumber evidence="2">2.7.7.65</ecNumber>
    </recommendedName>
</protein>
<dbReference type="Gene3D" id="3.30.70.270">
    <property type="match status" value="1"/>
</dbReference>
<dbReference type="CDD" id="cd01949">
    <property type="entry name" value="GGDEF"/>
    <property type="match status" value="1"/>
</dbReference>
<dbReference type="EC" id="2.7.7.65" evidence="2"/>
<name>A0A7X2MJY1_ENTAG</name>
<dbReference type="InterPro" id="IPR043128">
    <property type="entry name" value="Rev_trsase/Diguanyl_cyclase"/>
</dbReference>
<dbReference type="PROSITE" id="PS50887">
    <property type="entry name" value="GGDEF"/>
    <property type="match status" value="1"/>
</dbReference>
<dbReference type="GO" id="GO:0005886">
    <property type="term" value="C:plasma membrane"/>
    <property type="evidence" value="ECO:0007669"/>
    <property type="project" value="TreeGrafter"/>
</dbReference>
<comment type="pathway">
    <text evidence="1">Purine metabolism; 3',5'-cyclic di-GMP biosynthesis.</text>
</comment>
<evidence type="ECO:0000313" key="7">
    <source>
        <dbReference type="Proteomes" id="UP000461948"/>
    </source>
</evidence>
<organism evidence="6 7">
    <name type="scientific">Enterobacter agglomerans</name>
    <name type="common">Erwinia herbicola</name>
    <name type="synonym">Pantoea agglomerans</name>
    <dbReference type="NCBI Taxonomy" id="549"/>
    <lineage>
        <taxon>Bacteria</taxon>
        <taxon>Pseudomonadati</taxon>
        <taxon>Pseudomonadota</taxon>
        <taxon>Gammaproteobacteria</taxon>
        <taxon>Enterobacterales</taxon>
        <taxon>Erwiniaceae</taxon>
        <taxon>Pantoea</taxon>
        <taxon>Pantoea agglomerans group</taxon>
    </lineage>
</organism>
<dbReference type="InterPro" id="IPR000160">
    <property type="entry name" value="GGDEF_dom"/>
</dbReference>
<dbReference type="GO" id="GO:0052621">
    <property type="term" value="F:diguanylate cyclase activity"/>
    <property type="evidence" value="ECO:0007669"/>
    <property type="project" value="UniProtKB-EC"/>
</dbReference>
<keyword evidence="4" id="KW-0472">Membrane</keyword>
<keyword evidence="4" id="KW-1133">Transmembrane helix</keyword>
<sequence>MHFNLPDKLIHEIDSPQGLLYRMIFIYTVVVTGLVLLPGLFLSDYSDVNFHFIVNFFTVAILAWFIRKSFSIQPHEKHLLPFRVGIFLLLNSTIISMAGGLRVVDKDQASLIAAVLYAPAILLIINSFNGFVAFVNEKYKSALESSLTDELTGLPNRRHLNIKLRELEPHSGVICILDIDDFKKINDSYGHEMGDKVLKNAGLVLSEIVSDEIFISRSGGEEFAVIIKEKYDEKIIAKIKHSLSLSPANGISTNFSIGVAFKSANQTSSAALAAADSALYDSKRNGKNSITYADNYIN</sequence>
<evidence type="ECO:0000256" key="3">
    <source>
        <dbReference type="ARBA" id="ARBA00034247"/>
    </source>
</evidence>
<evidence type="ECO:0000256" key="1">
    <source>
        <dbReference type="ARBA" id="ARBA00004665"/>
    </source>
</evidence>
<evidence type="ECO:0000313" key="6">
    <source>
        <dbReference type="EMBL" id="MSE14622.1"/>
    </source>
</evidence>
<feature type="transmembrane region" description="Helical" evidence="4">
    <location>
        <begin position="20"/>
        <end position="42"/>
    </location>
</feature>
<evidence type="ECO:0000256" key="4">
    <source>
        <dbReference type="SAM" id="Phobius"/>
    </source>
</evidence>
<keyword evidence="4" id="KW-0812">Transmembrane</keyword>
<dbReference type="GO" id="GO:0043709">
    <property type="term" value="P:cell adhesion involved in single-species biofilm formation"/>
    <property type="evidence" value="ECO:0007669"/>
    <property type="project" value="TreeGrafter"/>
</dbReference>
<dbReference type="AlphaFoldDB" id="A0A7X2MJY1"/>